<dbReference type="InterPro" id="IPR021109">
    <property type="entry name" value="Peptidase_aspartic_dom_sf"/>
</dbReference>
<keyword evidence="4" id="KW-1185">Reference proteome</keyword>
<keyword evidence="1" id="KW-0378">Hydrolase</keyword>
<proteinExistence type="predicted"/>
<comment type="caution">
    <text evidence="3">The sequence shown here is derived from an EMBL/GenBank/DDBJ whole genome shotgun (WGS) entry which is preliminary data.</text>
</comment>
<dbReference type="PROSITE" id="PS50175">
    <property type="entry name" value="ASP_PROT_RETROV"/>
    <property type="match status" value="2"/>
</dbReference>
<dbReference type="Proteomes" id="UP001165679">
    <property type="component" value="Unassembled WGS sequence"/>
</dbReference>
<evidence type="ECO:0000313" key="4">
    <source>
        <dbReference type="Proteomes" id="UP001165679"/>
    </source>
</evidence>
<dbReference type="InterPro" id="IPR001969">
    <property type="entry name" value="Aspartic_peptidase_AS"/>
</dbReference>
<dbReference type="SUPFAM" id="SSF50630">
    <property type="entry name" value="Acid proteases"/>
    <property type="match status" value="2"/>
</dbReference>
<dbReference type="EMBL" id="JAPDNT010000008">
    <property type="protein sequence ID" value="MCW3475413.1"/>
    <property type="molecule type" value="Genomic_DNA"/>
</dbReference>
<evidence type="ECO:0000256" key="1">
    <source>
        <dbReference type="ARBA" id="ARBA00022801"/>
    </source>
</evidence>
<dbReference type="PROSITE" id="PS51257">
    <property type="entry name" value="PROKAR_LIPOPROTEIN"/>
    <property type="match status" value="1"/>
</dbReference>
<dbReference type="GO" id="GO:0004190">
    <property type="term" value="F:aspartic-type endopeptidase activity"/>
    <property type="evidence" value="ECO:0007669"/>
    <property type="project" value="InterPro"/>
</dbReference>
<dbReference type="Gene3D" id="2.40.70.10">
    <property type="entry name" value="Acid Proteases"/>
    <property type="match status" value="2"/>
</dbReference>
<accession>A0AA42CDX7</accession>
<dbReference type="Pfam" id="PF13650">
    <property type="entry name" value="Asp_protease_2"/>
    <property type="match status" value="2"/>
</dbReference>
<dbReference type="InterPro" id="IPR034122">
    <property type="entry name" value="Retropepsin-like_bacterial"/>
</dbReference>
<dbReference type="PROSITE" id="PS00141">
    <property type="entry name" value="ASP_PROTEASE"/>
    <property type="match status" value="2"/>
</dbReference>
<name>A0AA42CDX7_9PROT</name>
<organism evidence="3 4">
    <name type="scientific">Limobrevibacterium gyesilva</name>
    <dbReference type="NCBI Taxonomy" id="2991712"/>
    <lineage>
        <taxon>Bacteria</taxon>
        <taxon>Pseudomonadati</taxon>
        <taxon>Pseudomonadota</taxon>
        <taxon>Alphaproteobacteria</taxon>
        <taxon>Acetobacterales</taxon>
        <taxon>Acetobacteraceae</taxon>
        <taxon>Limobrevibacterium</taxon>
    </lineage>
</organism>
<sequence>MKNVLWLLVGLLAACTAPSPRTGPQGCDIRKDAEIPITFERGLIGAPAMIEGNPVTLLIDTGSEASLVTPAAMAALHLQTDRRRRTTIQGTGGAITTQNAALQSFGIGGMEMLDQSTAVGPLPGVRNVRLAASGLVGADWLRDFDVELDLPHRRVALYRVQGCSGAYVPWQGPTTPVPVQIYRRGLVLLPVKLDGQSVTALLDSGANRSILSETAATRVGVGGSTPASDRPGTAIGIDGAMQATRGHRFGVLRVGGAEYRGPLIGVGPLQLPMADMLLGTDWLRVNRVWISYAARRVTIQPVRPVGDTRAE</sequence>
<dbReference type="InterPro" id="IPR001995">
    <property type="entry name" value="Peptidase_A2_cat"/>
</dbReference>
<dbReference type="GO" id="GO:0006508">
    <property type="term" value="P:proteolysis"/>
    <property type="evidence" value="ECO:0007669"/>
    <property type="project" value="UniProtKB-KW"/>
</dbReference>
<keyword evidence="3" id="KW-0645">Protease</keyword>
<feature type="domain" description="Peptidase A2" evidence="2">
    <location>
        <begin position="198"/>
        <end position="282"/>
    </location>
</feature>
<reference evidence="3" key="2">
    <citation type="submission" date="2022-10" db="EMBL/GenBank/DDBJ databases">
        <authorList>
            <person name="Trinh H.N."/>
        </authorList>
    </citation>
    <scope>NUCLEOTIDE SEQUENCE</scope>
    <source>
        <strain evidence="3">RN2-1</strain>
    </source>
</reference>
<feature type="domain" description="Peptidase A2" evidence="2">
    <location>
        <begin position="55"/>
        <end position="95"/>
    </location>
</feature>
<protein>
    <submittedName>
        <fullName evidence="3">Retroviral-like aspartic protease family protein</fullName>
    </submittedName>
</protein>
<reference evidence="3" key="1">
    <citation type="submission" date="2022-09" db="EMBL/GenBank/DDBJ databases">
        <title>Rhodovastum sp. nov. RN2-1 isolated from soil in Seongnam, South Korea.</title>
        <authorList>
            <person name="Le N.T."/>
        </authorList>
    </citation>
    <scope>NUCLEOTIDE SEQUENCE</scope>
    <source>
        <strain evidence="3">RN2-1</strain>
    </source>
</reference>
<dbReference type="AlphaFoldDB" id="A0AA42CDX7"/>
<dbReference type="RefSeq" id="WP_264714124.1">
    <property type="nucleotide sequence ID" value="NZ_JAPDNT010000008.1"/>
</dbReference>
<dbReference type="CDD" id="cd05483">
    <property type="entry name" value="retropepsin_like_bacteria"/>
    <property type="match status" value="2"/>
</dbReference>
<evidence type="ECO:0000313" key="3">
    <source>
        <dbReference type="EMBL" id="MCW3475413.1"/>
    </source>
</evidence>
<gene>
    <name evidence="3" type="ORF">OL599_12590</name>
</gene>
<evidence type="ECO:0000259" key="2">
    <source>
        <dbReference type="PROSITE" id="PS50175"/>
    </source>
</evidence>